<sequence>MEKFMTKNGVSVRAYKGDAMTLLAFDLNSSMKKNFVGFTIKVLTDNNRKFYIYNKMKFNSSVTLHRQLAEWDNVLSSEFSPIQKFRWVHVPSTVHYIENPYFGEYTYQVTPRYVKNNTLLAPDPNLTVEVTINVDSFKSGKVELGFTRAFISSQAFGYHFGNKLNLRPNKTDLTFDISKAAGSRTLNGVEKEFTYEEIHQYLGWQARDRVTDFLNEVINNNALKLDVFAYDLNEPIIAEKIIQLAEQGRVRIILDDYPNHKKAGSFEMKFDKAFREKALNTNQIERGCFDSQAHSKIFIQRENNTNAKALKTLTGSTNFTTNGLYINANHVVIFNDEDISKVYADVFDASFGKAKMDVFNTSSHANTSFSFDKNGVTNTIITFAPHPKSFVENLFEDISSKILNAKSDVLFAVMIDDSNSKILDALKTQVESENIYTFGITDKKDNLKLYKPNRKTAVKISALDINTKLKKPFKDIIGVPGLGHVIHHKFIVVDFKGDDPVVYCGSSNLAFNPEQKNGDNLIEFRDKDIVTVFAIEAIRLIDHYHWLNKGIIENINTDEMTLYTAAEKTKWYTKYYNAKDLRCKEREMLIK</sequence>
<keyword evidence="5" id="KW-0442">Lipid degradation</keyword>
<dbReference type="InterPro" id="IPR025202">
    <property type="entry name" value="PLD-like_dom"/>
</dbReference>
<protein>
    <recommendedName>
        <fullName evidence="3">phospholipase D</fullName>
        <ecNumber evidence="3">3.1.4.4</ecNumber>
    </recommendedName>
</protein>
<organism evidence="8 9">
    <name type="scientific">Flavobacterium soyae</name>
    <dbReference type="NCBI Taxonomy" id="2903098"/>
    <lineage>
        <taxon>Bacteria</taxon>
        <taxon>Pseudomonadati</taxon>
        <taxon>Bacteroidota</taxon>
        <taxon>Flavobacteriia</taxon>
        <taxon>Flavobacteriales</taxon>
        <taxon>Flavobacteriaceae</taxon>
        <taxon>Flavobacterium</taxon>
    </lineage>
</organism>
<dbReference type="RefSeq" id="WP_406844996.1">
    <property type="nucleotide sequence ID" value="NZ_CP150845.1"/>
</dbReference>
<dbReference type="Pfam" id="PF13091">
    <property type="entry name" value="PLDc_2"/>
    <property type="match status" value="2"/>
</dbReference>
<name>A0ABZ2ULC0_9FLAO</name>
<keyword evidence="9" id="KW-1185">Reference proteome</keyword>
<dbReference type="Proteomes" id="UP001623852">
    <property type="component" value="Chromosome"/>
</dbReference>
<dbReference type="PANTHER" id="PTHR43856:SF1">
    <property type="entry name" value="MITOCHONDRIAL CARDIOLIPIN HYDROLASE"/>
    <property type="match status" value="1"/>
</dbReference>
<feature type="domain" description="PLD phosphodiesterase" evidence="7">
    <location>
        <begin position="482"/>
        <end position="513"/>
    </location>
</feature>
<dbReference type="InterPro" id="IPR051406">
    <property type="entry name" value="PLD_domain"/>
</dbReference>
<dbReference type="EMBL" id="CP150845">
    <property type="protein sequence ID" value="WYZ21059.1"/>
    <property type="molecule type" value="Genomic_DNA"/>
</dbReference>
<evidence type="ECO:0000256" key="1">
    <source>
        <dbReference type="ARBA" id="ARBA00000798"/>
    </source>
</evidence>
<gene>
    <name evidence="8" type="ORF">AABD74_06255</name>
</gene>
<keyword evidence="4" id="KW-0378">Hydrolase</keyword>
<evidence type="ECO:0000256" key="4">
    <source>
        <dbReference type="ARBA" id="ARBA00022801"/>
    </source>
</evidence>
<dbReference type="Gene3D" id="3.30.870.10">
    <property type="entry name" value="Endonuclease Chain A"/>
    <property type="match status" value="2"/>
</dbReference>
<dbReference type="EC" id="3.1.4.4" evidence="3"/>
<evidence type="ECO:0000313" key="9">
    <source>
        <dbReference type="Proteomes" id="UP001623852"/>
    </source>
</evidence>
<dbReference type="SUPFAM" id="SSF56024">
    <property type="entry name" value="Phospholipase D/nuclease"/>
    <property type="match status" value="2"/>
</dbReference>
<evidence type="ECO:0000256" key="3">
    <source>
        <dbReference type="ARBA" id="ARBA00012027"/>
    </source>
</evidence>
<dbReference type="InterPro" id="IPR001736">
    <property type="entry name" value="PLipase_D/transphosphatidylase"/>
</dbReference>
<comment type="catalytic activity">
    <reaction evidence="1">
        <text>a 1,2-diacyl-sn-glycero-3-phosphocholine + H2O = a 1,2-diacyl-sn-glycero-3-phosphate + choline + H(+)</text>
        <dbReference type="Rhea" id="RHEA:14445"/>
        <dbReference type="ChEBI" id="CHEBI:15354"/>
        <dbReference type="ChEBI" id="CHEBI:15377"/>
        <dbReference type="ChEBI" id="CHEBI:15378"/>
        <dbReference type="ChEBI" id="CHEBI:57643"/>
        <dbReference type="ChEBI" id="CHEBI:58608"/>
        <dbReference type="EC" id="3.1.4.4"/>
    </reaction>
</comment>
<proteinExistence type="inferred from homology"/>
<evidence type="ECO:0000256" key="2">
    <source>
        <dbReference type="ARBA" id="ARBA00008664"/>
    </source>
</evidence>
<evidence type="ECO:0000259" key="7">
    <source>
        <dbReference type="PROSITE" id="PS50035"/>
    </source>
</evidence>
<evidence type="ECO:0000256" key="6">
    <source>
        <dbReference type="ARBA" id="ARBA00023098"/>
    </source>
</evidence>
<accession>A0ABZ2ULC0</accession>
<evidence type="ECO:0000256" key="5">
    <source>
        <dbReference type="ARBA" id="ARBA00022963"/>
    </source>
</evidence>
<evidence type="ECO:0000313" key="8">
    <source>
        <dbReference type="EMBL" id="WYZ21059.1"/>
    </source>
</evidence>
<keyword evidence="6" id="KW-0443">Lipid metabolism</keyword>
<dbReference type="PANTHER" id="PTHR43856">
    <property type="entry name" value="CARDIOLIPIN HYDROLASE"/>
    <property type="match status" value="1"/>
</dbReference>
<comment type="similarity">
    <text evidence="2">Belongs to the phospholipase D family.</text>
</comment>
<dbReference type="PROSITE" id="PS50035">
    <property type="entry name" value="PLD"/>
    <property type="match status" value="1"/>
</dbReference>
<reference evidence="8 9" key="1">
    <citation type="submission" date="2024-03" db="EMBL/GenBank/DDBJ databases">
        <title>Flavobacterium soyae.</title>
        <authorList>
            <person name="Zheng W."/>
        </authorList>
    </citation>
    <scope>NUCLEOTIDE SEQUENCE [LARGE SCALE GENOMIC DNA]</scope>
    <source>
        <strain evidence="8 9">55</strain>
    </source>
</reference>